<evidence type="ECO:0000313" key="4">
    <source>
        <dbReference type="Proteomes" id="UP000663570"/>
    </source>
</evidence>
<dbReference type="Proteomes" id="UP000663570">
    <property type="component" value="Chromosome"/>
</dbReference>
<proteinExistence type="predicted"/>
<dbReference type="PANTHER" id="PTHR43798:SF31">
    <property type="entry name" value="AB HYDROLASE SUPERFAMILY PROTEIN YCLE"/>
    <property type="match status" value="1"/>
</dbReference>
<gene>
    <name evidence="3" type="primary">pcaD</name>
    <name evidence="3" type="ORF">JY500_04980</name>
</gene>
<protein>
    <submittedName>
        <fullName evidence="3">3-oxoadipate enol-lactonase</fullName>
        <ecNumber evidence="3">3.1.1.24</ecNumber>
    </submittedName>
</protein>
<dbReference type="InterPro" id="IPR029058">
    <property type="entry name" value="AB_hydrolase_fold"/>
</dbReference>
<dbReference type="PRINTS" id="PR00111">
    <property type="entry name" value="ABHYDROLASE"/>
</dbReference>
<dbReference type="InterPro" id="IPR000639">
    <property type="entry name" value="Epox_hydrolase-like"/>
</dbReference>
<sequence>MDLQLDGLRLHVRKEGNGPCVTLLHALGANHAIWDAQAEALAQRFTVLRPDLRGHGRSDAPAGAYSLDMLAGDIVAMWDALHVEQSHVVGISLGGFIAQHLALGWPERIGRLVLADTSSGYPPEAAAQWPARIRTVLEEGLHGLVPATLERWFTAPYRERHAERVCEIGRIIETTPRQGYAGCCHAIAGLATTDRLSQIATPALVLVGEQDVGTPVSMARTLAEGIPGAELRVIEQAAHLSNVEQPAVFNRLLLDFLR</sequence>
<dbReference type="InterPro" id="IPR026968">
    <property type="entry name" value="PcaD/CatD"/>
</dbReference>
<dbReference type="EC" id="3.1.1.24" evidence="3"/>
<evidence type="ECO:0000259" key="2">
    <source>
        <dbReference type="Pfam" id="PF00561"/>
    </source>
</evidence>
<dbReference type="Gene3D" id="3.40.50.1820">
    <property type="entry name" value="alpha/beta hydrolase"/>
    <property type="match status" value="1"/>
</dbReference>
<organism evidence="3 4">
    <name type="scientific">Niveibacterium microcysteis</name>
    <dbReference type="NCBI Taxonomy" id="2811415"/>
    <lineage>
        <taxon>Bacteria</taxon>
        <taxon>Pseudomonadati</taxon>
        <taxon>Pseudomonadota</taxon>
        <taxon>Betaproteobacteria</taxon>
        <taxon>Rhodocyclales</taxon>
        <taxon>Rhodocyclaceae</taxon>
        <taxon>Niveibacterium</taxon>
    </lineage>
</organism>
<evidence type="ECO:0000256" key="1">
    <source>
        <dbReference type="ARBA" id="ARBA00022801"/>
    </source>
</evidence>
<reference evidence="3 4" key="1">
    <citation type="submission" date="2021-02" db="EMBL/GenBank/DDBJ databases">
        <title>Niveibacterium changnyeongensis HC41.</title>
        <authorList>
            <person name="Kang M."/>
        </authorList>
    </citation>
    <scope>NUCLEOTIDE SEQUENCE [LARGE SCALE GENOMIC DNA]</scope>
    <source>
        <strain evidence="3 4">HC41</strain>
    </source>
</reference>
<keyword evidence="1 3" id="KW-0378">Hydrolase</keyword>
<dbReference type="RefSeq" id="WP_206255254.1">
    <property type="nucleotide sequence ID" value="NZ_CP071060.1"/>
</dbReference>
<dbReference type="InterPro" id="IPR000073">
    <property type="entry name" value="AB_hydrolase_1"/>
</dbReference>
<dbReference type="EMBL" id="CP071060">
    <property type="protein sequence ID" value="QSI78000.1"/>
    <property type="molecule type" value="Genomic_DNA"/>
</dbReference>
<feature type="domain" description="AB hydrolase-1" evidence="2">
    <location>
        <begin position="21"/>
        <end position="245"/>
    </location>
</feature>
<evidence type="ECO:0000313" key="3">
    <source>
        <dbReference type="EMBL" id="QSI78000.1"/>
    </source>
</evidence>
<keyword evidence="4" id="KW-1185">Reference proteome</keyword>
<dbReference type="SUPFAM" id="SSF53474">
    <property type="entry name" value="alpha/beta-Hydrolases"/>
    <property type="match status" value="1"/>
</dbReference>
<dbReference type="PRINTS" id="PR00412">
    <property type="entry name" value="EPOXHYDRLASE"/>
</dbReference>
<dbReference type="GO" id="GO:0047570">
    <property type="term" value="F:3-oxoadipate enol-lactonase activity"/>
    <property type="evidence" value="ECO:0007669"/>
    <property type="project" value="UniProtKB-EC"/>
</dbReference>
<accession>A0ABX7M8C7</accession>
<dbReference type="InterPro" id="IPR050266">
    <property type="entry name" value="AB_hydrolase_sf"/>
</dbReference>
<name>A0ABX7M8C7_9RHOO</name>
<dbReference type="PANTHER" id="PTHR43798">
    <property type="entry name" value="MONOACYLGLYCEROL LIPASE"/>
    <property type="match status" value="1"/>
</dbReference>
<dbReference type="NCBIfam" id="TIGR02427">
    <property type="entry name" value="protocat_pcaD"/>
    <property type="match status" value="1"/>
</dbReference>
<dbReference type="Pfam" id="PF00561">
    <property type="entry name" value="Abhydrolase_1"/>
    <property type="match status" value="1"/>
</dbReference>